<feature type="domain" description="Saposin B-type" evidence="2">
    <location>
        <begin position="39"/>
        <end position="117"/>
    </location>
</feature>
<dbReference type="PROSITE" id="PS50015">
    <property type="entry name" value="SAP_B"/>
    <property type="match status" value="1"/>
</dbReference>
<evidence type="ECO:0000313" key="3">
    <source>
        <dbReference type="Proteomes" id="UP000046393"/>
    </source>
</evidence>
<reference evidence="4" key="1">
    <citation type="submission" date="2017-02" db="UniProtKB">
        <authorList>
            <consortium name="WormBaseParasite"/>
        </authorList>
    </citation>
    <scope>IDENTIFICATION</scope>
</reference>
<dbReference type="AlphaFoldDB" id="A0A0N5AWX1"/>
<protein>
    <submittedName>
        <fullName evidence="4">Saposin B-type domain-containing protein</fullName>
    </submittedName>
</protein>
<dbReference type="InterPro" id="IPR008139">
    <property type="entry name" value="SaposinB_dom"/>
</dbReference>
<dbReference type="WBParaSite" id="SMUV_0000943501-mRNA-1">
    <property type="protein sequence ID" value="SMUV_0000943501-mRNA-1"/>
    <property type="gene ID" value="SMUV_0000943501"/>
</dbReference>
<dbReference type="SUPFAM" id="SSF47862">
    <property type="entry name" value="Saposin"/>
    <property type="match status" value="1"/>
</dbReference>
<evidence type="ECO:0000259" key="2">
    <source>
        <dbReference type="PROSITE" id="PS50015"/>
    </source>
</evidence>
<dbReference type="InterPro" id="IPR011001">
    <property type="entry name" value="Saposin-like"/>
</dbReference>
<evidence type="ECO:0000256" key="1">
    <source>
        <dbReference type="ARBA" id="ARBA00023157"/>
    </source>
</evidence>
<proteinExistence type="predicted"/>
<dbReference type="Proteomes" id="UP000046393">
    <property type="component" value="Unplaced"/>
</dbReference>
<dbReference type="Gene3D" id="1.10.225.10">
    <property type="entry name" value="Saposin-like"/>
    <property type="match status" value="1"/>
</dbReference>
<sequence length="125" mass="14437">MKSEVNNLSKPSRLRQIPQLKNFMDTNVSCISPCSRYTENITCSLCNFLLEVGEEWKEKPEDVFVDRLEYSCTAMDFMYPVCNMIVEENSDKLYNVLRTGVAHRKACGELELCLPSDQEDQVLQE</sequence>
<evidence type="ECO:0000313" key="4">
    <source>
        <dbReference type="WBParaSite" id="SMUV_0000943501-mRNA-1"/>
    </source>
</evidence>
<organism evidence="3 4">
    <name type="scientific">Syphacia muris</name>
    <dbReference type="NCBI Taxonomy" id="451379"/>
    <lineage>
        <taxon>Eukaryota</taxon>
        <taxon>Metazoa</taxon>
        <taxon>Ecdysozoa</taxon>
        <taxon>Nematoda</taxon>
        <taxon>Chromadorea</taxon>
        <taxon>Rhabditida</taxon>
        <taxon>Spirurina</taxon>
        <taxon>Oxyuridomorpha</taxon>
        <taxon>Oxyuroidea</taxon>
        <taxon>Oxyuridae</taxon>
        <taxon>Syphacia</taxon>
    </lineage>
</organism>
<accession>A0A0N5AWX1</accession>
<keyword evidence="1" id="KW-1015">Disulfide bond</keyword>
<dbReference type="SMART" id="SM00741">
    <property type="entry name" value="SapB"/>
    <property type="match status" value="1"/>
</dbReference>
<keyword evidence="3" id="KW-1185">Reference proteome</keyword>
<name>A0A0N5AWX1_9BILA</name>